<dbReference type="RefSeq" id="WP_088073831.1">
    <property type="nucleotide sequence ID" value="NZ_JAHQCR010000087.1"/>
</dbReference>
<dbReference type="Pfam" id="PF00005">
    <property type="entry name" value="ABC_tran"/>
    <property type="match status" value="1"/>
</dbReference>
<protein>
    <submittedName>
        <fullName evidence="5">ABC transporter ATP-binding protein</fullName>
    </submittedName>
</protein>
<dbReference type="InterPro" id="IPR003439">
    <property type="entry name" value="ABC_transporter-like_ATP-bd"/>
</dbReference>
<evidence type="ECO:0000259" key="4">
    <source>
        <dbReference type="PROSITE" id="PS50893"/>
    </source>
</evidence>
<dbReference type="EMBL" id="JAHQCR010000087">
    <property type="protein sequence ID" value="MBU9723843.1"/>
    <property type="molecule type" value="Genomic_DNA"/>
</dbReference>
<dbReference type="Gene3D" id="3.40.50.300">
    <property type="entry name" value="P-loop containing nucleotide triphosphate hydrolases"/>
    <property type="match status" value="1"/>
</dbReference>
<sequence>MTTTTSLIKVKNLRKQYKKFILGPIDFEVEMGTIVGLVGGNGSGKSTFLRLLMQIIKADEGQIDIFNQSLQENEVEIKQKIGYAGELLEPFGHLHVSELASLISYWYPRWDNERYKHLIQRYQIDPEETFAKASKGTKKKIDFVFALCHHPTLLLLDEPTSGVDIISQRKMREDIMTFMENGEKSVLLATHVVEEVNKLCDYVTVLDAGKVVESFNKDDVYEHWARMWVSYIPDSVKQQAYVVQYDVEPCQIVTNNMNALGALLEQEQVTITHTQRLTVEEVLEFLIEDQQ</sequence>
<dbReference type="SMART" id="SM00382">
    <property type="entry name" value="AAA"/>
    <property type="match status" value="1"/>
</dbReference>
<evidence type="ECO:0000313" key="5">
    <source>
        <dbReference type="EMBL" id="MBU9723843.1"/>
    </source>
</evidence>
<dbReference type="InterPro" id="IPR003593">
    <property type="entry name" value="AAA+_ATPase"/>
</dbReference>
<evidence type="ECO:0000256" key="3">
    <source>
        <dbReference type="ARBA" id="ARBA00022840"/>
    </source>
</evidence>
<evidence type="ECO:0000256" key="2">
    <source>
        <dbReference type="ARBA" id="ARBA00022741"/>
    </source>
</evidence>
<dbReference type="PROSITE" id="PS50893">
    <property type="entry name" value="ABC_TRANSPORTER_2"/>
    <property type="match status" value="1"/>
</dbReference>
<dbReference type="GO" id="GO:0005524">
    <property type="term" value="F:ATP binding"/>
    <property type="evidence" value="ECO:0007669"/>
    <property type="project" value="UniProtKB-KW"/>
</dbReference>
<comment type="caution">
    <text evidence="5">The sequence shown here is derived from an EMBL/GenBank/DDBJ whole genome shotgun (WGS) entry which is preliminary data.</text>
</comment>
<accession>A0ABS6JZE5</accession>
<reference evidence="5 6" key="1">
    <citation type="submission" date="2021-06" db="EMBL/GenBank/DDBJ databases">
        <title>Bacillus sp. RD4P76, an endophyte from a halophyte.</title>
        <authorList>
            <person name="Sun J.-Q."/>
        </authorList>
    </citation>
    <scope>NUCLEOTIDE SEQUENCE [LARGE SCALE GENOMIC DNA]</scope>
    <source>
        <strain evidence="5 6">JCM 17098</strain>
    </source>
</reference>
<dbReference type="CDD" id="cd03230">
    <property type="entry name" value="ABC_DR_subfamily_A"/>
    <property type="match status" value="1"/>
</dbReference>
<feature type="domain" description="ABC transporter" evidence="4">
    <location>
        <begin position="2"/>
        <end position="233"/>
    </location>
</feature>
<dbReference type="Proteomes" id="UP000790580">
    <property type="component" value="Unassembled WGS sequence"/>
</dbReference>
<evidence type="ECO:0000256" key="1">
    <source>
        <dbReference type="ARBA" id="ARBA00022448"/>
    </source>
</evidence>
<proteinExistence type="predicted"/>
<evidence type="ECO:0000313" key="6">
    <source>
        <dbReference type="Proteomes" id="UP000790580"/>
    </source>
</evidence>
<keyword evidence="1" id="KW-0813">Transport</keyword>
<name>A0ABS6JZE5_9BACI</name>
<dbReference type="PANTHER" id="PTHR42939:SF3">
    <property type="entry name" value="ABC TRANSPORTER ATP-BINDING COMPONENT"/>
    <property type="match status" value="1"/>
</dbReference>
<dbReference type="SUPFAM" id="SSF52540">
    <property type="entry name" value="P-loop containing nucleoside triphosphate hydrolases"/>
    <property type="match status" value="1"/>
</dbReference>
<dbReference type="PANTHER" id="PTHR42939">
    <property type="entry name" value="ABC TRANSPORTER ATP-BINDING PROTEIN ALBC-RELATED"/>
    <property type="match status" value="1"/>
</dbReference>
<organism evidence="5 6">
    <name type="scientific">Evansella alkalicola</name>
    <dbReference type="NCBI Taxonomy" id="745819"/>
    <lineage>
        <taxon>Bacteria</taxon>
        <taxon>Bacillati</taxon>
        <taxon>Bacillota</taxon>
        <taxon>Bacilli</taxon>
        <taxon>Bacillales</taxon>
        <taxon>Bacillaceae</taxon>
        <taxon>Evansella</taxon>
    </lineage>
</organism>
<keyword evidence="6" id="KW-1185">Reference proteome</keyword>
<keyword evidence="2" id="KW-0547">Nucleotide-binding</keyword>
<dbReference type="InterPro" id="IPR027417">
    <property type="entry name" value="P-loop_NTPase"/>
</dbReference>
<dbReference type="InterPro" id="IPR051782">
    <property type="entry name" value="ABC_Transporter_VariousFunc"/>
</dbReference>
<keyword evidence="3 5" id="KW-0067">ATP-binding</keyword>
<gene>
    <name evidence="5" type="ORF">KS407_20700</name>
</gene>